<dbReference type="Proteomes" id="UP000316621">
    <property type="component" value="Chromosome 9"/>
</dbReference>
<accession>A0A4Y7KVU4</accession>
<dbReference type="Gramene" id="RZC77463">
    <property type="protein sequence ID" value="RZC77463"/>
    <property type="gene ID" value="C5167_001615"/>
</dbReference>
<feature type="transmembrane region" description="Helical" evidence="2">
    <location>
        <begin position="191"/>
        <end position="209"/>
    </location>
</feature>
<evidence type="ECO:0008006" key="5">
    <source>
        <dbReference type="Google" id="ProtNLM"/>
    </source>
</evidence>
<dbReference type="PANTHER" id="PTHR37222:SF1">
    <property type="entry name" value="OS02G0718000 PROTEIN"/>
    <property type="match status" value="1"/>
</dbReference>
<dbReference type="PANTHER" id="PTHR37222">
    <property type="entry name" value="OS02G0718000 PROTEIN"/>
    <property type="match status" value="1"/>
</dbReference>
<organism evidence="3 4">
    <name type="scientific">Papaver somniferum</name>
    <name type="common">Opium poppy</name>
    <dbReference type="NCBI Taxonomy" id="3469"/>
    <lineage>
        <taxon>Eukaryota</taxon>
        <taxon>Viridiplantae</taxon>
        <taxon>Streptophyta</taxon>
        <taxon>Embryophyta</taxon>
        <taxon>Tracheophyta</taxon>
        <taxon>Spermatophyta</taxon>
        <taxon>Magnoliopsida</taxon>
        <taxon>Ranunculales</taxon>
        <taxon>Papaveraceae</taxon>
        <taxon>Papaveroideae</taxon>
        <taxon>Papaver</taxon>
    </lineage>
</organism>
<feature type="transmembrane region" description="Helical" evidence="2">
    <location>
        <begin position="215"/>
        <end position="235"/>
    </location>
</feature>
<keyword evidence="2" id="KW-0472">Membrane</keyword>
<gene>
    <name evidence="3" type="ORF">C5167_001615</name>
</gene>
<evidence type="ECO:0000313" key="3">
    <source>
        <dbReference type="EMBL" id="RZC77463.1"/>
    </source>
</evidence>
<protein>
    <recommendedName>
        <fullName evidence="5">Transmembrane protein</fullName>
    </recommendedName>
</protein>
<dbReference type="AlphaFoldDB" id="A0A4Y7KVU4"/>
<sequence length="297" mass="33243">MVSSLALSRRFSSKISSSYSSYLISQQPLNSPNFISPTSYVDQKLNIPFSSTNSISPLSDSSTIFSRFLGLTQQKPLNPNHTFIRSYSSSVSKFHSSEKLIKIPTLSNPSLFLSETLRNSNPRLFSTSNESVSDKPQTPIADESKNPNETREFKHQEIEGPTVERDVSNLANETRDVLQATMKNMFNFSRALALLGLVHLGYGAWISYATQASPFAAVSFQSISAFAFPFSLAFLLRNSLNHMAFYKKMEEMGRLQVLTLNLQILKNFNLLFVRIRGISLFCSFGLLAGLSYTVLIR</sequence>
<keyword evidence="2" id="KW-0812">Transmembrane</keyword>
<evidence type="ECO:0000256" key="1">
    <source>
        <dbReference type="SAM" id="MobiDB-lite"/>
    </source>
</evidence>
<dbReference type="OMA" id="DSITPCK"/>
<reference evidence="3 4" key="1">
    <citation type="journal article" date="2018" name="Science">
        <title>The opium poppy genome and morphinan production.</title>
        <authorList>
            <person name="Guo L."/>
            <person name="Winzer T."/>
            <person name="Yang X."/>
            <person name="Li Y."/>
            <person name="Ning Z."/>
            <person name="He Z."/>
            <person name="Teodor R."/>
            <person name="Lu Y."/>
            <person name="Bowser T.A."/>
            <person name="Graham I.A."/>
            <person name="Ye K."/>
        </authorList>
    </citation>
    <scope>NUCLEOTIDE SEQUENCE [LARGE SCALE GENOMIC DNA]</scope>
    <source>
        <strain evidence="4">cv. HN1</strain>
        <tissue evidence="3">Leaves</tissue>
    </source>
</reference>
<evidence type="ECO:0000313" key="4">
    <source>
        <dbReference type="Proteomes" id="UP000316621"/>
    </source>
</evidence>
<feature type="transmembrane region" description="Helical" evidence="2">
    <location>
        <begin position="278"/>
        <end position="296"/>
    </location>
</feature>
<feature type="region of interest" description="Disordered" evidence="1">
    <location>
        <begin position="123"/>
        <end position="159"/>
    </location>
</feature>
<keyword evidence="2" id="KW-1133">Transmembrane helix</keyword>
<dbReference type="OrthoDB" id="1908269at2759"/>
<keyword evidence="4" id="KW-1185">Reference proteome</keyword>
<name>A0A4Y7KVU4_PAPSO</name>
<proteinExistence type="predicted"/>
<feature type="compositionally biased region" description="Basic and acidic residues" evidence="1">
    <location>
        <begin position="142"/>
        <end position="159"/>
    </location>
</feature>
<evidence type="ECO:0000256" key="2">
    <source>
        <dbReference type="SAM" id="Phobius"/>
    </source>
</evidence>
<dbReference type="EMBL" id="CM010723">
    <property type="protein sequence ID" value="RZC77463.1"/>
    <property type="molecule type" value="Genomic_DNA"/>
</dbReference>
<feature type="compositionally biased region" description="Polar residues" evidence="1">
    <location>
        <begin position="123"/>
        <end position="136"/>
    </location>
</feature>